<sequence>MTIIKSNTSFLYNTNDNSKTVFDCIDSHVIDDRDPNQHVLVRTNHLIPYCRRPLSIDPINKIQGYIENTYTFKSLMLQGITSEDLFQWSVSIDIIELYSIYLITIDAKFGEYIFNNCSSLWFGSNCQYTFNLNVFIESFGDFVKSSFKARKDYMGKILIHTCYPHLSGCYRGPEPMCLDWREICDGKIDCIGEKFGIDEQYCNELELNECKEDEYRCHNGAQCIP</sequence>
<dbReference type="AlphaFoldDB" id="A0A815R473"/>
<name>A0A815R473_9BILA</name>
<evidence type="ECO:0000313" key="1">
    <source>
        <dbReference type="EMBL" id="CAF1471927.1"/>
    </source>
</evidence>
<reference evidence="1" key="1">
    <citation type="submission" date="2021-02" db="EMBL/GenBank/DDBJ databases">
        <authorList>
            <person name="Nowell W R."/>
        </authorList>
    </citation>
    <scope>NUCLEOTIDE SEQUENCE</scope>
</reference>
<dbReference type="Proteomes" id="UP000663860">
    <property type="component" value="Unassembled WGS sequence"/>
</dbReference>
<feature type="non-terminal residue" evidence="1">
    <location>
        <position position="225"/>
    </location>
</feature>
<gene>
    <name evidence="1" type="ORF">IZO911_LOCUS43506</name>
</gene>
<accession>A0A815R473</accession>
<evidence type="ECO:0000313" key="2">
    <source>
        <dbReference type="Proteomes" id="UP000663860"/>
    </source>
</evidence>
<proteinExistence type="predicted"/>
<comment type="caution">
    <text evidence="1">The sequence shown here is derived from an EMBL/GenBank/DDBJ whole genome shotgun (WGS) entry which is preliminary data.</text>
</comment>
<dbReference type="EMBL" id="CAJNOE010002186">
    <property type="protein sequence ID" value="CAF1471927.1"/>
    <property type="molecule type" value="Genomic_DNA"/>
</dbReference>
<protein>
    <submittedName>
        <fullName evidence="1">Uncharacterized protein</fullName>
    </submittedName>
</protein>
<organism evidence="1 2">
    <name type="scientific">Adineta steineri</name>
    <dbReference type="NCBI Taxonomy" id="433720"/>
    <lineage>
        <taxon>Eukaryota</taxon>
        <taxon>Metazoa</taxon>
        <taxon>Spiralia</taxon>
        <taxon>Gnathifera</taxon>
        <taxon>Rotifera</taxon>
        <taxon>Eurotatoria</taxon>
        <taxon>Bdelloidea</taxon>
        <taxon>Adinetida</taxon>
        <taxon>Adinetidae</taxon>
        <taxon>Adineta</taxon>
    </lineage>
</organism>